<gene>
    <name evidence="2" type="ORF">ALC62_05339</name>
</gene>
<evidence type="ECO:0000313" key="2">
    <source>
        <dbReference type="EMBL" id="KYN03826.1"/>
    </source>
</evidence>
<accession>A0A195CT08</accession>
<dbReference type="EMBL" id="KQ977304">
    <property type="protein sequence ID" value="KYN03826.1"/>
    <property type="molecule type" value="Genomic_DNA"/>
</dbReference>
<dbReference type="Proteomes" id="UP000078542">
    <property type="component" value="Unassembled WGS sequence"/>
</dbReference>
<organism evidence="2 3">
    <name type="scientific">Cyphomyrmex costatus</name>
    <dbReference type="NCBI Taxonomy" id="456900"/>
    <lineage>
        <taxon>Eukaryota</taxon>
        <taxon>Metazoa</taxon>
        <taxon>Ecdysozoa</taxon>
        <taxon>Arthropoda</taxon>
        <taxon>Hexapoda</taxon>
        <taxon>Insecta</taxon>
        <taxon>Pterygota</taxon>
        <taxon>Neoptera</taxon>
        <taxon>Endopterygota</taxon>
        <taxon>Hymenoptera</taxon>
        <taxon>Apocrita</taxon>
        <taxon>Aculeata</taxon>
        <taxon>Formicoidea</taxon>
        <taxon>Formicidae</taxon>
        <taxon>Myrmicinae</taxon>
        <taxon>Cyphomyrmex</taxon>
    </lineage>
</organism>
<sequence>YLVVFQVQGTRWRTSYEREGTCNVPSISTENGGLPLSCTVLPASPRHPNPPPLRESGSSLKRHALADHRVSRCLQTRK</sequence>
<proteinExistence type="predicted"/>
<reference evidence="2 3" key="1">
    <citation type="submission" date="2016-03" db="EMBL/GenBank/DDBJ databases">
        <title>Cyphomyrmex costatus WGS genome.</title>
        <authorList>
            <person name="Nygaard S."/>
            <person name="Hu H."/>
            <person name="Boomsma J."/>
            <person name="Zhang G."/>
        </authorList>
    </citation>
    <scope>NUCLEOTIDE SEQUENCE [LARGE SCALE GENOMIC DNA]</scope>
    <source>
        <strain evidence="2">MS0001</strain>
        <tissue evidence="2">Whole body</tissue>
    </source>
</reference>
<feature type="region of interest" description="Disordered" evidence="1">
    <location>
        <begin position="41"/>
        <end position="61"/>
    </location>
</feature>
<evidence type="ECO:0000313" key="3">
    <source>
        <dbReference type="Proteomes" id="UP000078542"/>
    </source>
</evidence>
<keyword evidence="3" id="KW-1185">Reference proteome</keyword>
<dbReference type="AlphaFoldDB" id="A0A195CT08"/>
<feature type="non-terminal residue" evidence="2">
    <location>
        <position position="1"/>
    </location>
</feature>
<name>A0A195CT08_9HYME</name>
<protein>
    <submittedName>
        <fullName evidence="2">Uncharacterized protein</fullName>
    </submittedName>
</protein>
<evidence type="ECO:0000256" key="1">
    <source>
        <dbReference type="SAM" id="MobiDB-lite"/>
    </source>
</evidence>